<sequence>MKTGLTQRGWNNVLIFASLFMIVLFNSTHQRFVSNDNDKIKRTLIESSSLLQNIDFNGLRFERIGSGWRTLTQVDIQTKMSPETIIQHWAEQPLEILENEPAINSSNSRFPISLDMIGQQQTQVFEFIIDNNAGVVYIFDHNIAQWLIIDQSQLALFIPAVLLNLNN</sequence>
<comment type="caution">
    <text evidence="1">The sequence shown here is derived from an EMBL/GenBank/DDBJ whole genome shotgun (WGS) entry which is preliminary data.</text>
</comment>
<proteinExistence type="predicted"/>
<dbReference type="EMBL" id="JAWCUA010000009">
    <property type="protein sequence ID" value="MDU0113644.1"/>
    <property type="molecule type" value="Genomic_DNA"/>
</dbReference>
<evidence type="ECO:0000313" key="2">
    <source>
        <dbReference type="Proteomes" id="UP001257914"/>
    </source>
</evidence>
<protein>
    <recommendedName>
        <fullName evidence="3">DUF4340 domain-containing protein</fullName>
    </recommendedName>
</protein>
<keyword evidence="2" id="KW-1185">Reference proteome</keyword>
<accession>A0ABU3R1V5</accession>
<name>A0ABU3R1V5_9GAMM</name>
<reference evidence="1 2" key="1">
    <citation type="submission" date="2023-10" db="EMBL/GenBank/DDBJ databases">
        <title>Psychrosphaera aquimaarina strain SW33 isolated from seawater.</title>
        <authorList>
            <person name="Bayburt H."/>
            <person name="Kim J.M."/>
            <person name="Choi B.J."/>
            <person name="Jeon C.O."/>
        </authorList>
    </citation>
    <scope>NUCLEOTIDE SEQUENCE [LARGE SCALE GENOMIC DNA]</scope>
    <source>
        <strain evidence="1 2">KCTC 52743</strain>
    </source>
</reference>
<evidence type="ECO:0008006" key="3">
    <source>
        <dbReference type="Google" id="ProtNLM"/>
    </source>
</evidence>
<gene>
    <name evidence="1" type="ORF">RT723_11670</name>
</gene>
<evidence type="ECO:0000313" key="1">
    <source>
        <dbReference type="EMBL" id="MDU0113644.1"/>
    </source>
</evidence>
<organism evidence="1 2">
    <name type="scientific">Psychrosphaera aquimarina</name>
    <dbReference type="NCBI Taxonomy" id="2044854"/>
    <lineage>
        <taxon>Bacteria</taxon>
        <taxon>Pseudomonadati</taxon>
        <taxon>Pseudomonadota</taxon>
        <taxon>Gammaproteobacteria</taxon>
        <taxon>Alteromonadales</taxon>
        <taxon>Pseudoalteromonadaceae</taxon>
        <taxon>Psychrosphaera</taxon>
    </lineage>
</organism>
<dbReference type="RefSeq" id="WP_315947269.1">
    <property type="nucleotide sequence ID" value="NZ_JAWCUA010000009.1"/>
</dbReference>
<dbReference type="Proteomes" id="UP001257914">
    <property type="component" value="Unassembled WGS sequence"/>
</dbReference>